<comment type="subcellular location">
    <subcellularLocation>
        <location evidence="1">Cytoplasm</location>
    </subcellularLocation>
</comment>
<reference evidence="9" key="3">
    <citation type="submission" date="2020-10" db="EMBL/GenBank/DDBJ databases">
        <authorList>
            <person name="Scholz U."/>
            <person name="Mascher M."/>
            <person name="Fiebig A."/>
        </authorList>
    </citation>
    <scope>NUCLEOTIDE SEQUENCE [LARGE SCALE GENOMIC DNA]</scope>
    <source>
        <strain evidence="9">cv. Morex</strain>
    </source>
</reference>
<dbReference type="InterPro" id="IPR012340">
    <property type="entry name" value="NA-bd_OB-fold"/>
</dbReference>
<keyword evidence="6" id="KW-0804">Transcription</keyword>
<keyword evidence="4" id="KW-0238">DNA-binding</keyword>
<dbReference type="GO" id="GO:0003677">
    <property type="term" value="F:DNA binding"/>
    <property type="evidence" value="ECO:0007669"/>
    <property type="project" value="UniProtKB-KW"/>
</dbReference>
<keyword evidence="2" id="KW-0963">Cytoplasm</keyword>
<dbReference type="PRINTS" id="PR00050">
    <property type="entry name" value="COLDSHOCK"/>
</dbReference>
<dbReference type="Gramene" id="HORVU.MOREX.r2.2HG0098380.1">
    <property type="protein sequence ID" value="HORVU.MOREX.r2.2HG0098380.1.CDS.1"/>
    <property type="gene ID" value="HORVU.MOREX.r2.2HG0098380"/>
</dbReference>
<keyword evidence="3" id="KW-0805">Transcription regulation</keyword>
<dbReference type="SMR" id="F2DG51"/>
<dbReference type="GO" id="GO:0003676">
    <property type="term" value="F:nucleic acid binding"/>
    <property type="evidence" value="ECO:0000318"/>
    <property type="project" value="GO_Central"/>
</dbReference>
<dbReference type="GO" id="GO:0005737">
    <property type="term" value="C:cytoplasm"/>
    <property type="evidence" value="ECO:0007669"/>
    <property type="project" value="UniProtKB-SubCell"/>
</dbReference>
<evidence type="ECO:0000256" key="1">
    <source>
        <dbReference type="ARBA" id="ARBA00004496"/>
    </source>
</evidence>
<evidence type="ECO:0000259" key="7">
    <source>
        <dbReference type="PROSITE" id="PS51857"/>
    </source>
</evidence>
<dbReference type="eggNOG" id="KOG3070">
    <property type="taxonomic scope" value="Eukaryota"/>
</dbReference>
<dbReference type="OrthoDB" id="422005at2759"/>
<dbReference type="Gramene" id="HORVU.MOREX.r3.2HG0119560.1">
    <property type="protein sequence ID" value="HORVU.MOREX.r3.2HG0119560.1.CDS1"/>
    <property type="gene ID" value="HORVU.MOREX.r3.2HG0119560"/>
</dbReference>
<dbReference type="SUPFAM" id="SSF50249">
    <property type="entry name" value="Nucleic acid-binding proteins"/>
    <property type="match status" value="1"/>
</dbReference>
<dbReference type="PaxDb" id="4513-MLOC_32526.1"/>
<accession>F2DG51</accession>
<dbReference type="OMA" id="HYSTIKM"/>
<reference evidence="9" key="4">
    <citation type="submission" date="2022-01" db="UniProtKB">
        <authorList>
            <consortium name="EnsemblPlants"/>
        </authorList>
    </citation>
    <scope>IDENTIFICATION</scope>
    <source>
        <strain evidence="9">subsp. vulgare</strain>
    </source>
</reference>
<dbReference type="InterPro" id="IPR002059">
    <property type="entry name" value="CSP_DNA-bd"/>
</dbReference>
<keyword evidence="5" id="KW-0010">Activator</keyword>
<reference evidence="8" key="1">
    <citation type="journal article" date="2011" name="Plant Physiol.">
        <title>Comprehensive sequence analysis of 24,783 barley full-length cDNAs derived from 12 clone libraries.</title>
        <authorList>
            <person name="Matsumoto T."/>
            <person name="Tanaka T."/>
            <person name="Sakai H."/>
            <person name="Amano N."/>
            <person name="Kanamori H."/>
            <person name="Kurita K."/>
            <person name="Kikuta A."/>
            <person name="Kamiya K."/>
            <person name="Yamamoto M."/>
            <person name="Ikawa H."/>
            <person name="Fujii N."/>
            <person name="Hori K."/>
            <person name="Itoh T."/>
            <person name="Sato K."/>
        </authorList>
    </citation>
    <scope>NUCLEOTIDE SEQUENCE</scope>
</reference>
<evidence type="ECO:0000256" key="4">
    <source>
        <dbReference type="ARBA" id="ARBA00023125"/>
    </source>
</evidence>
<evidence type="ECO:0000256" key="2">
    <source>
        <dbReference type="ARBA" id="ARBA00022490"/>
    </source>
</evidence>
<dbReference type="KEGG" id="hvg:123425052"/>
<evidence type="ECO:0000256" key="5">
    <source>
        <dbReference type="ARBA" id="ARBA00023159"/>
    </source>
</evidence>
<name>F2DG51_HORVV</name>
<dbReference type="EMBL" id="AK362868">
    <property type="protein sequence ID" value="BAJ94072.1"/>
    <property type="molecule type" value="mRNA"/>
</dbReference>
<evidence type="ECO:0000256" key="6">
    <source>
        <dbReference type="ARBA" id="ARBA00023163"/>
    </source>
</evidence>
<evidence type="ECO:0000256" key="3">
    <source>
        <dbReference type="ARBA" id="ARBA00023015"/>
    </source>
</evidence>
<dbReference type="PANTHER" id="PTHR46565">
    <property type="entry name" value="COLD SHOCK DOMAIN PROTEIN 2"/>
    <property type="match status" value="1"/>
</dbReference>
<dbReference type="Proteomes" id="UP000011116">
    <property type="component" value="Chromosome 2H"/>
</dbReference>
<dbReference type="SMART" id="SM00357">
    <property type="entry name" value="CSP"/>
    <property type="match status" value="1"/>
</dbReference>
<evidence type="ECO:0000313" key="9">
    <source>
        <dbReference type="EnsemblPlants" id="HORVU.MOREX.r3.2HG0119560.1.CDS1"/>
    </source>
</evidence>
<gene>
    <name evidence="9" type="primary">LOC123425052</name>
</gene>
<dbReference type="Gene3D" id="2.40.50.140">
    <property type="entry name" value="Nucleic acid-binding proteins"/>
    <property type="match status" value="1"/>
</dbReference>
<reference evidence="10" key="2">
    <citation type="journal article" date="2012" name="Nature">
        <title>A physical, genetic and functional sequence assembly of the barley genome.</title>
        <authorList>
            <consortium name="The International Barley Genome Sequencing Consortium"/>
            <person name="Mayer K.F."/>
            <person name="Waugh R."/>
            <person name="Brown J.W."/>
            <person name="Schulman A."/>
            <person name="Langridge P."/>
            <person name="Platzer M."/>
            <person name="Fincher G.B."/>
            <person name="Muehlbauer G.J."/>
            <person name="Sato K."/>
            <person name="Close T.J."/>
            <person name="Wise R.P."/>
            <person name="Stein N."/>
        </authorList>
    </citation>
    <scope>NUCLEOTIDE SEQUENCE [LARGE SCALE GENOMIC DNA]</scope>
    <source>
        <strain evidence="10">cv. Morex</strain>
    </source>
</reference>
<dbReference type="STRING" id="112509.F2DG51"/>
<organism evidence="8">
    <name type="scientific">Hordeum vulgare subsp. vulgare</name>
    <name type="common">Domesticated barley</name>
    <dbReference type="NCBI Taxonomy" id="112509"/>
    <lineage>
        <taxon>Eukaryota</taxon>
        <taxon>Viridiplantae</taxon>
        <taxon>Streptophyta</taxon>
        <taxon>Embryophyta</taxon>
        <taxon>Tracheophyta</taxon>
        <taxon>Spermatophyta</taxon>
        <taxon>Magnoliopsida</taxon>
        <taxon>Liliopsida</taxon>
        <taxon>Poales</taxon>
        <taxon>Poaceae</taxon>
        <taxon>BOP clade</taxon>
        <taxon>Pooideae</taxon>
        <taxon>Triticodae</taxon>
        <taxon>Triticeae</taxon>
        <taxon>Hordeinae</taxon>
        <taxon>Hordeum</taxon>
    </lineage>
</organism>
<dbReference type="AlphaFoldDB" id="F2DG51"/>
<evidence type="ECO:0000313" key="10">
    <source>
        <dbReference type="Proteomes" id="UP000011116"/>
    </source>
</evidence>
<dbReference type="EnsemblPlants" id="HORVU.MOREX.r3.2HG0119560.1">
    <property type="protein sequence ID" value="HORVU.MOREX.r3.2HG0119560.1.CDS1"/>
    <property type="gene ID" value="HORVU.MOREX.r3.2HG0119560"/>
</dbReference>
<sequence>MSTVKATGVVKWFNESKGFGFITPDDGSKDVFVHFSAISGAGFKTLAEGQRVEFYIQDGQKGPSAVDVMALELEVEEDKRIPSKL</sequence>
<dbReference type="CDD" id="cd04458">
    <property type="entry name" value="CSP_CDS"/>
    <property type="match status" value="1"/>
</dbReference>
<dbReference type="PROSITE" id="PS00352">
    <property type="entry name" value="CSD_1"/>
    <property type="match status" value="1"/>
</dbReference>
<protein>
    <submittedName>
        <fullName evidence="8">Predicted protein</fullName>
    </submittedName>
</protein>
<dbReference type="PROSITE" id="PS51857">
    <property type="entry name" value="CSD_2"/>
    <property type="match status" value="1"/>
</dbReference>
<dbReference type="PIRSF" id="PIRSF002599">
    <property type="entry name" value="Cold_shock_A"/>
    <property type="match status" value="1"/>
</dbReference>
<dbReference type="InterPro" id="IPR019844">
    <property type="entry name" value="CSD_CS"/>
</dbReference>
<dbReference type="InterPro" id="IPR012156">
    <property type="entry name" value="Cold_shock_CspA"/>
</dbReference>
<dbReference type="GeneID" id="123425052"/>
<dbReference type="Pfam" id="PF00313">
    <property type="entry name" value="CSD"/>
    <property type="match status" value="1"/>
</dbReference>
<proteinExistence type="evidence at transcript level"/>
<evidence type="ECO:0000313" key="8">
    <source>
        <dbReference type="EMBL" id="BAJ94072.1"/>
    </source>
</evidence>
<keyword evidence="10" id="KW-1185">Reference proteome</keyword>
<dbReference type="PANTHER" id="PTHR46565:SF20">
    <property type="entry name" value="COLD SHOCK DOMAIN-CONTAINING PROTEIN 4"/>
    <property type="match status" value="1"/>
</dbReference>
<dbReference type="FunFam" id="2.40.50.140:FF:000006">
    <property type="entry name" value="Cold shock protein CspC"/>
    <property type="match status" value="1"/>
</dbReference>
<dbReference type="HOGENOM" id="CLU_117621_2_2_1"/>
<dbReference type="InterPro" id="IPR011129">
    <property type="entry name" value="CSD"/>
</dbReference>
<dbReference type="RefSeq" id="XP_044964654.1">
    <property type="nucleotide sequence ID" value="XM_045108719.1"/>
</dbReference>
<feature type="domain" description="CSD" evidence="7">
    <location>
        <begin position="5"/>
        <end position="70"/>
    </location>
</feature>
<dbReference type="GO" id="GO:0010468">
    <property type="term" value="P:regulation of gene expression"/>
    <property type="evidence" value="ECO:0000318"/>
    <property type="project" value="GO_Central"/>
</dbReference>